<keyword evidence="4" id="KW-0456">Lyase</keyword>
<evidence type="ECO:0000256" key="1">
    <source>
        <dbReference type="ARBA" id="ARBA00022729"/>
    </source>
</evidence>
<evidence type="ECO:0000259" key="2">
    <source>
        <dbReference type="Pfam" id="PF13205"/>
    </source>
</evidence>
<dbReference type="Gene3D" id="2.60.40.10">
    <property type="entry name" value="Immunoglobulins"/>
    <property type="match status" value="1"/>
</dbReference>
<organism evidence="4">
    <name type="scientific">Myoviridae sp. ctyhJ29</name>
    <dbReference type="NCBI Taxonomy" id="2827719"/>
    <lineage>
        <taxon>Viruses</taxon>
        <taxon>Duplodnaviria</taxon>
        <taxon>Heunggongvirae</taxon>
        <taxon>Uroviricota</taxon>
        <taxon>Caudoviricetes</taxon>
    </lineage>
</organism>
<dbReference type="EMBL" id="BK032588">
    <property type="protein sequence ID" value="DAF49798.1"/>
    <property type="molecule type" value="Genomic_DNA"/>
</dbReference>
<dbReference type="GO" id="GO:0016829">
    <property type="term" value="F:lyase activity"/>
    <property type="evidence" value="ECO:0007669"/>
    <property type="project" value="UniProtKB-KW"/>
</dbReference>
<accession>A0A8S5SFS2</accession>
<dbReference type="Pfam" id="PF13205">
    <property type="entry name" value="Big_5"/>
    <property type="match status" value="1"/>
</dbReference>
<protein>
    <submittedName>
        <fullName evidence="4">Oligo alginate lyase</fullName>
    </submittedName>
</protein>
<dbReference type="InterPro" id="IPR013783">
    <property type="entry name" value="Ig-like_fold"/>
</dbReference>
<dbReference type="InterPro" id="IPR032518">
    <property type="entry name" value="HepII_N"/>
</dbReference>
<reference evidence="4" key="1">
    <citation type="journal article" date="2021" name="Proc. Natl. Acad. Sci. U.S.A.">
        <title>A Catalog of Tens of Thousands of Viruses from Human Metagenomes Reveals Hidden Associations with Chronic Diseases.</title>
        <authorList>
            <person name="Tisza M.J."/>
            <person name="Buck C.B."/>
        </authorList>
    </citation>
    <scope>NUCLEOTIDE SEQUENCE</scope>
    <source>
        <strain evidence="4">CtyhJ29</strain>
    </source>
</reference>
<feature type="domain" description="Heparinase II N-terminal" evidence="3">
    <location>
        <begin position="131"/>
        <end position="246"/>
    </location>
</feature>
<evidence type="ECO:0000313" key="4">
    <source>
        <dbReference type="EMBL" id="DAF49798.1"/>
    </source>
</evidence>
<sequence length="291" mass="34100">MERFFQINSIEASLKEQSLYITLNADVDESTVNDNNLILMNKASRAMIPFDISIDRKVIQLKLKRWAEPNSEYILIVEAGIKSLVGVELESSISRKIIFKSEILNGVRILNPINFESMTDIEELKVRWEETLPPRKKKKYKRYRVEISKDQAFINQAIETYVDVSDEVYEMTFNEFSLGQFFLRMRVEDNDQYGPWSEIISFTIKSSKQVKDPTILENEPETERPELPTIVDYTKQIKEKDEKEKNPPPPPLIKVEPEQLIFNELPQYLTFICSSQVDDTDAIVEVWREEF</sequence>
<dbReference type="Pfam" id="PF16332">
    <property type="entry name" value="DUF4962"/>
    <property type="match status" value="1"/>
</dbReference>
<dbReference type="InterPro" id="IPR014755">
    <property type="entry name" value="Cu-Rt/internalin_Ig-like"/>
</dbReference>
<dbReference type="Gene3D" id="2.60.40.1220">
    <property type="match status" value="1"/>
</dbReference>
<keyword evidence="1" id="KW-0732">Signal</keyword>
<proteinExistence type="predicted"/>
<feature type="domain" description="SbsA Ig-like" evidence="2">
    <location>
        <begin position="16"/>
        <end position="89"/>
    </location>
</feature>
<evidence type="ECO:0000259" key="3">
    <source>
        <dbReference type="Pfam" id="PF16332"/>
    </source>
</evidence>
<name>A0A8S5SFS2_9CAUD</name>
<dbReference type="InterPro" id="IPR032812">
    <property type="entry name" value="SbsA_Ig"/>
</dbReference>